<reference evidence="3" key="1">
    <citation type="submission" date="2017-09" db="EMBL/GenBank/DDBJ databases">
        <title>Depth-based differentiation of microbial function through sediment-hosted aquifers and enrichment of novel symbionts in the deep terrestrial subsurface.</title>
        <authorList>
            <person name="Probst A.J."/>
            <person name="Ladd B."/>
            <person name="Jarett J.K."/>
            <person name="Geller-Mcgrath D.E."/>
            <person name="Sieber C.M.K."/>
            <person name="Emerson J.B."/>
            <person name="Anantharaman K."/>
            <person name="Thomas B.C."/>
            <person name="Malmstrom R."/>
            <person name="Stieglmeier M."/>
            <person name="Klingl A."/>
            <person name="Woyke T."/>
            <person name="Ryan C.M."/>
            <person name="Banfield J.F."/>
        </authorList>
    </citation>
    <scope>NUCLEOTIDE SEQUENCE [LARGE SCALE GENOMIC DNA]</scope>
</reference>
<sequence length="121" mass="13849">MRTLLVLVFVVVSGCAVEERIPFTSFVYNKTEGVCVFTYDDEFTTSRTVAVPEHGRFSIFNNVISKNKQYAIVEYYPEIFRDRTTRLEIHYFPETRDSKGEKGDEDKGDCFGGGTFKSGDM</sequence>
<protein>
    <submittedName>
        <fullName evidence="2">Uncharacterized protein</fullName>
    </submittedName>
</protein>
<feature type="compositionally biased region" description="Gly residues" evidence="1">
    <location>
        <begin position="110"/>
        <end position="121"/>
    </location>
</feature>
<feature type="compositionally biased region" description="Basic and acidic residues" evidence="1">
    <location>
        <begin position="96"/>
        <end position="109"/>
    </location>
</feature>
<dbReference type="Proteomes" id="UP000231157">
    <property type="component" value="Unassembled WGS sequence"/>
</dbReference>
<accession>A0A2H0USJ3</accession>
<dbReference type="EMBL" id="PFAZ01000001">
    <property type="protein sequence ID" value="PIR89384.1"/>
    <property type="molecule type" value="Genomic_DNA"/>
</dbReference>
<organism evidence="2 3">
    <name type="scientific">Candidatus Harrisonbacteria bacterium CG10_big_fil_rev_8_21_14_0_10_40_38</name>
    <dbReference type="NCBI Taxonomy" id="1974583"/>
    <lineage>
        <taxon>Bacteria</taxon>
        <taxon>Candidatus Harrisoniibacteriota</taxon>
    </lineage>
</organism>
<feature type="region of interest" description="Disordered" evidence="1">
    <location>
        <begin position="96"/>
        <end position="121"/>
    </location>
</feature>
<dbReference type="AlphaFoldDB" id="A0A2H0USJ3"/>
<evidence type="ECO:0000313" key="3">
    <source>
        <dbReference type="Proteomes" id="UP000231157"/>
    </source>
</evidence>
<evidence type="ECO:0000256" key="1">
    <source>
        <dbReference type="SAM" id="MobiDB-lite"/>
    </source>
</evidence>
<evidence type="ECO:0000313" key="2">
    <source>
        <dbReference type="EMBL" id="PIR89384.1"/>
    </source>
</evidence>
<comment type="caution">
    <text evidence="2">The sequence shown here is derived from an EMBL/GenBank/DDBJ whole genome shotgun (WGS) entry which is preliminary data.</text>
</comment>
<proteinExistence type="predicted"/>
<gene>
    <name evidence="2" type="ORF">COU07_00595</name>
</gene>
<name>A0A2H0USJ3_9BACT</name>
<dbReference type="PROSITE" id="PS51257">
    <property type="entry name" value="PROKAR_LIPOPROTEIN"/>
    <property type="match status" value="1"/>
</dbReference>